<protein>
    <submittedName>
        <fullName evidence="1">Uncharacterized protein</fullName>
    </submittedName>
</protein>
<evidence type="ECO:0000313" key="2">
    <source>
        <dbReference type="Proteomes" id="UP001201985"/>
    </source>
</evidence>
<organism evidence="1 2">
    <name type="scientific">Teichococcus vastitatis</name>
    <dbReference type="NCBI Taxonomy" id="2307076"/>
    <lineage>
        <taxon>Bacteria</taxon>
        <taxon>Pseudomonadati</taxon>
        <taxon>Pseudomonadota</taxon>
        <taxon>Alphaproteobacteria</taxon>
        <taxon>Acetobacterales</taxon>
        <taxon>Roseomonadaceae</taxon>
        <taxon>Roseomonas</taxon>
    </lineage>
</organism>
<dbReference type="EMBL" id="JALBUU010000125">
    <property type="protein sequence ID" value="MCI0756687.1"/>
    <property type="molecule type" value="Genomic_DNA"/>
</dbReference>
<reference evidence="1 2" key="1">
    <citation type="submission" date="2022-03" db="EMBL/GenBank/DDBJ databases">
        <title>Complete genome analysis of Roseomonas KG 17.1 : a prolific producer of plant growth promoters.</title>
        <authorList>
            <person name="Saadouli I."/>
            <person name="Najjari A."/>
            <person name="Mosbah A."/>
            <person name="Ouzari H.I."/>
        </authorList>
    </citation>
    <scope>NUCLEOTIDE SEQUENCE [LARGE SCALE GENOMIC DNA]</scope>
    <source>
        <strain evidence="1 2">KG17-1</strain>
    </source>
</reference>
<dbReference type="RefSeq" id="WP_241793989.1">
    <property type="nucleotide sequence ID" value="NZ_JALBUU010000125.1"/>
</dbReference>
<keyword evidence="2" id="KW-1185">Reference proteome</keyword>
<accession>A0ABS9WBJ9</accession>
<dbReference type="Proteomes" id="UP001201985">
    <property type="component" value="Unassembled WGS sequence"/>
</dbReference>
<evidence type="ECO:0000313" key="1">
    <source>
        <dbReference type="EMBL" id="MCI0756687.1"/>
    </source>
</evidence>
<name>A0ABS9WBJ9_9PROT</name>
<comment type="caution">
    <text evidence="1">The sequence shown here is derived from an EMBL/GenBank/DDBJ whole genome shotgun (WGS) entry which is preliminary data.</text>
</comment>
<gene>
    <name evidence="1" type="ORF">MON41_23910</name>
</gene>
<proteinExistence type="predicted"/>
<sequence>MGSLFGGGDTKQTTKSSVLQEEQVKSMLAGAVDDYNNKQTQDLPLQQYAGLNSDQLAAINYIQQFAANNGSVAQTGDAASTGLGAMNPFVQNASNFAAGNFGNAGGANAGQVNAFNDSSLAALLQSGTYGNNAQTLFNTAMSDPTQQNVAAATAYMNNPLVQGQIDAVNRDVARNLSENTLPTLNMAASAGGNLNSSRAGAAEAVATRAASDQMADNASNIRSAAYNNGLQLAEQARSTNLNAANAANSQVGNYANMGFTNTLNGMNFGEGQRQFNVGTQQQANAQLGQAANMGTENATAQTDLASSLYQLLAGAGATKQTDQQNQNNTDYLNQMGLYNKDSADLATFKSLLDGNYGGTDVTSSKKSSNVGGQVLGAIATVAAAYFTGGASLAVQAGATAAAGAAASAASNSGSK</sequence>